<sequence>MESDSVILGLLGRIHVLMRRVTNRITDVEYMRSNKEYAREIVRLAGETGHAELIELCDRLRAAMELDPPPESDTPARASLLERLRAGRPAATHPVDRYVGTLR</sequence>
<comment type="caution">
    <text evidence="1">The sequence shown here is derived from an EMBL/GenBank/DDBJ whole genome shotgun (WGS) entry which is preliminary data.</text>
</comment>
<dbReference type="RefSeq" id="WP_284187397.1">
    <property type="nucleotide sequence ID" value="NZ_BSPX01000017.1"/>
</dbReference>
<evidence type="ECO:0000313" key="2">
    <source>
        <dbReference type="Proteomes" id="UP001157167"/>
    </source>
</evidence>
<dbReference type="Proteomes" id="UP001157167">
    <property type="component" value="Unassembled WGS sequence"/>
</dbReference>
<proteinExistence type="predicted"/>
<accession>A0ABQ6FB50</accession>
<protein>
    <submittedName>
        <fullName evidence="1">Uncharacterized protein</fullName>
    </submittedName>
</protein>
<dbReference type="EMBL" id="BSPX01000017">
    <property type="protein sequence ID" value="GLT22021.1"/>
    <property type="molecule type" value="Genomic_DNA"/>
</dbReference>
<name>A0ABQ6FB50_9RHOO</name>
<gene>
    <name evidence="1" type="ORF">GCM10007933_14770</name>
</gene>
<evidence type="ECO:0000313" key="1">
    <source>
        <dbReference type="EMBL" id="GLT22021.1"/>
    </source>
</evidence>
<keyword evidence="2" id="KW-1185">Reference proteome</keyword>
<reference evidence="2" key="1">
    <citation type="journal article" date="2019" name="Int. J. Syst. Evol. Microbiol.">
        <title>The Global Catalogue of Microorganisms (GCM) 10K type strain sequencing project: providing services to taxonomists for standard genome sequencing and annotation.</title>
        <authorList>
            <consortium name="The Broad Institute Genomics Platform"/>
            <consortium name="The Broad Institute Genome Sequencing Center for Infectious Disease"/>
            <person name="Wu L."/>
            <person name="Ma J."/>
        </authorList>
    </citation>
    <scope>NUCLEOTIDE SEQUENCE [LARGE SCALE GENOMIC DNA]</scope>
    <source>
        <strain evidence="2">NBRC 102407</strain>
    </source>
</reference>
<organism evidence="1 2">
    <name type="scientific">Zoogloea oryzae</name>
    <dbReference type="NCBI Taxonomy" id="310767"/>
    <lineage>
        <taxon>Bacteria</taxon>
        <taxon>Pseudomonadati</taxon>
        <taxon>Pseudomonadota</taxon>
        <taxon>Betaproteobacteria</taxon>
        <taxon>Rhodocyclales</taxon>
        <taxon>Zoogloeaceae</taxon>
        <taxon>Zoogloea</taxon>
    </lineage>
</organism>